<evidence type="ECO:0000313" key="2">
    <source>
        <dbReference type="EMBL" id="MBD1367462.1"/>
    </source>
</evidence>
<dbReference type="EMBL" id="JACWMY010000021">
    <property type="protein sequence ID" value="MBD1367462.1"/>
    <property type="molecule type" value="Genomic_DNA"/>
</dbReference>
<protein>
    <submittedName>
        <fullName evidence="2">Uncharacterized protein</fullName>
    </submittedName>
</protein>
<name>A0ABR7X0K9_9SPHI</name>
<feature type="coiled-coil region" evidence="1">
    <location>
        <begin position="121"/>
        <end position="178"/>
    </location>
</feature>
<comment type="caution">
    <text evidence="2">The sequence shown here is derived from an EMBL/GenBank/DDBJ whole genome shotgun (WGS) entry which is preliminary data.</text>
</comment>
<organism evidence="2 3">
    <name type="scientific">Mucilaginibacter pankratovii</name>
    <dbReference type="NCBI Taxonomy" id="2772110"/>
    <lineage>
        <taxon>Bacteria</taxon>
        <taxon>Pseudomonadati</taxon>
        <taxon>Bacteroidota</taxon>
        <taxon>Sphingobacteriia</taxon>
        <taxon>Sphingobacteriales</taxon>
        <taxon>Sphingobacteriaceae</taxon>
        <taxon>Mucilaginibacter</taxon>
    </lineage>
</organism>
<sequence>MLRRALSFLQLIRRNSTVLRDGHLSSDSLPANHKNEIKAYFNSINDEITTQLLTDFIKRISWDFSGQVPEAAVEMLYNQILALLSNPKFDDKQPAFLMEVLLSEICRCSQLKDPDQRMVNRELLNKALAIKMEELEQYSNRRFLGLLDQRIGQIYRTLNDMQQEIRGLKTQLISSNNKTILDRPFSN</sequence>
<dbReference type="Proteomes" id="UP000606600">
    <property type="component" value="Unassembled WGS sequence"/>
</dbReference>
<keyword evidence="3" id="KW-1185">Reference proteome</keyword>
<evidence type="ECO:0000256" key="1">
    <source>
        <dbReference type="SAM" id="Coils"/>
    </source>
</evidence>
<keyword evidence="1" id="KW-0175">Coiled coil</keyword>
<proteinExistence type="predicted"/>
<accession>A0ABR7X0K9</accession>
<dbReference type="RefSeq" id="WP_191192096.1">
    <property type="nucleotide sequence ID" value="NZ_JACWMY010000021.1"/>
</dbReference>
<reference evidence="2 3" key="1">
    <citation type="submission" date="2020-09" db="EMBL/GenBank/DDBJ databases">
        <title>Novel species of Mucilaginibacter isolated from a glacier on the Tibetan Plateau.</title>
        <authorList>
            <person name="Liu Q."/>
            <person name="Xin Y.-H."/>
        </authorList>
    </citation>
    <scope>NUCLEOTIDE SEQUENCE [LARGE SCALE GENOMIC DNA]</scope>
    <source>
        <strain evidence="2 3">ZT4R22</strain>
    </source>
</reference>
<evidence type="ECO:0000313" key="3">
    <source>
        <dbReference type="Proteomes" id="UP000606600"/>
    </source>
</evidence>
<gene>
    <name evidence="2" type="ORF">IDJ77_26865</name>
</gene>